<accession>A0A7R8V4Y7</accession>
<dbReference type="Pfam" id="PF01094">
    <property type="entry name" value="ANF_receptor"/>
    <property type="match status" value="1"/>
</dbReference>
<keyword evidence="8 19" id="KW-0472">Membrane</keyword>
<dbReference type="GO" id="GO:0038023">
    <property type="term" value="F:signaling receptor activity"/>
    <property type="evidence" value="ECO:0007669"/>
    <property type="project" value="InterPro"/>
</dbReference>
<dbReference type="InterPro" id="IPR028082">
    <property type="entry name" value="Peripla_BP_I"/>
</dbReference>
<feature type="transmembrane region" description="Helical" evidence="19">
    <location>
        <begin position="572"/>
        <end position="593"/>
    </location>
</feature>
<dbReference type="FunFam" id="3.40.190.10:FF:000147">
    <property type="entry name" value="Uncharacterized protein, isoform C"/>
    <property type="match status" value="1"/>
</dbReference>
<dbReference type="Gene3D" id="3.40.190.10">
    <property type="entry name" value="Periplasmic binding protein-like II"/>
    <property type="match status" value="1"/>
</dbReference>
<evidence type="ECO:0000256" key="2">
    <source>
        <dbReference type="ARBA" id="ARBA00022448"/>
    </source>
</evidence>
<dbReference type="InterPro" id="IPR001508">
    <property type="entry name" value="Iono_Glu_rcpt_met"/>
</dbReference>
<dbReference type="GO" id="GO:0045211">
    <property type="term" value="C:postsynaptic membrane"/>
    <property type="evidence" value="ECO:0007669"/>
    <property type="project" value="UniProtKB-SubCell"/>
</dbReference>
<dbReference type="SMART" id="SM00079">
    <property type="entry name" value="PBPe"/>
    <property type="match status" value="1"/>
</dbReference>
<dbReference type="OMA" id="NYPRPNG"/>
<organism evidence="22 23">
    <name type="scientific">Hermetia illucens</name>
    <name type="common">Black soldier fly</name>
    <dbReference type="NCBI Taxonomy" id="343691"/>
    <lineage>
        <taxon>Eukaryota</taxon>
        <taxon>Metazoa</taxon>
        <taxon>Ecdysozoa</taxon>
        <taxon>Arthropoda</taxon>
        <taxon>Hexapoda</taxon>
        <taxon>Insecta</taxon>
        <taxon>Pterygota</taxon>
        <taxon>Neoptera</taxon>
        <taxon>Endopterygota</taxon>
        <taxon>Diptera</taxon>
        <taxon>Brachycera</taxon>
        <taxon>Stratiomyomorpha</taxon>
        <taxon>Stratiomyidae</taxon>
        <taxon>Hermetiinae</taxon>
        <taxon>Hermetia</taxon>
    </lineage>
</organism>
<feature type="transmembrane region" description="Helical" evidence="19">
    <location>
        <begin position="837"/>
        <end position="861"/>
    </location>
</feature>
<dbReference type="PANTHER" id="PTHR18966">
    <property type="entry name" value="IONOTROPIC GLUTAMATE RECEPTOR"/>
    <property type="match status" value="1"/>
</dbReference>
<feature type="site" description="Crucial to convey clamshell closure to channel opening" evidence="16">
    <location>
        <position position="677"/>
    </location>
</feature>
<dbReference type="Proteomes" id="UP000594454">
    <property type="component" value="Chromosome 6"/>
</dbReference>
<evidence type="ECO:0000256" key="13">
    <source>
        <dbReference type="ARBA" id="ARBA00023303"/>
    </source>
</evidence>
<evidence type="ECO:0000256" key="8">
    <source>
        <dbReference type="ARBA" id="ARBA00023136"/>
    </source>
</evidence>
<dbReference type="CDD" id="cd06382">
    <property type="entry name" value="PBP1_iGluR_Kainate"/>
    <property type="match status" value="1"/>
</dbReference>
<evidence type="ECO:0000256" key="1">
    <source>
        <dbReference type="ARBA" id="ARBA00008685"/>
    </source>
</evidence>
<dbReference type="FunFam" id="3.40.190.10:FF:000061">
    <property type="entry name" value="Glutamate receptor, ionotropic kainate"/>
    <property type="match status" value="1"/>
</dbReference>
<dbReference type="SUPFAM" id="SSF53822">
    <property type="entry name" value="Periplasmic binding protein-like I"/>
    <property type="match status" value="1"/>
</dbReference>
<keyword evidence="9" id="KW-0675">Receptor</keyword>
<dbReference type="PRINTS" id="PR00177">
    <property type="entry name" value="NMDARECEPTOR"/>
</dbReference>
<dbReference type="Gene3D" id="1.10.287.70">
    <property type="match status" value="1"/>
</dbReference>
<keyword evidence="2" id="KW-0813">Transport</keyword>
<keyword evidence="7" id="KW-0406">Ion transport</keyword>
<dbReference type="AlphaFoldDB" id="A0A7R8V4Y7"/>
<reference evidence="22 23" key="1">
    <citation type="submission" date="2020-11" db="EMBL/GenBank/DDBJ databases">
        <authorList>
            <person name="Wallbank WR R."/>
            <person name="Pardo Diaz C."/>
            <person name="Kozak K."/>
            <person name="Martin S."/>
            <person name="Jiggins C."/>
            <person name="Moest M."/>
            <person name="Warren A I."/>
            <person name="Generalovic N T."/>
            <person name="Byers J.R.P. K."/>
            <person name="Montejo-Kovacevich G."/>
            <person name="Yen C E."/>
        </authorList>
    </citation>
    <scope>NUCLEOTIDE SEQUENCE [LARGE SCALE GENOMIC DNA]</scope>
</reference>
<dbReference type="FunCoup" id="A0A7R8V4Y7">
    <property type="interactions" value="7"/>
</dbReference>
<evidence type="ECO:0000256" key="5">
    <source>
        <dbReference type="ARBA" id="ARBA00022989"/>
    </source>
</evidence>
<keyword evidence="3" id="KW-1003">Cell membrane</keyword>
<keyword evidence="4 19" id="KW-0812">Transmembrane</keyword>
<dbReference type="Pfam" id="PF10613">
    <property type="entry name" value="Lig_chan-Glu_bd"/>
    <property type="match status" value="1"/>
</dbReference>
<dbReference type="GO" id="GO:0015276">
    <property type="term" value="F:ligand-gated monoatomic ion channel activity"/>
    <property type="evidence" value="ECO:0007669"/>
    <property type="project" value="InterPro"/>
</dbReference>
<feature type="binding site" evidence="15">
    <location>
        <position position="747"/>
    </location>
    <ligand>
        <name>L-glutamate</name>
        <dbReference type="ChEBI" id="CHEBI:29985"/>
    </ligand>
</feature>
<keyword evidence="11" id="KW-0628">Postsynaptic cell membrane</keyword>
<keyword evidence="13" id="KW-0407">Ion channel</keyword>
<dbReference type="Pfam" id="PF00060">
    <property type="entry name" value="Lig_chan"/>
    <property type="match status" value="1"/>
</dbReference>
<dbReference type="InterPro" id="IPR001828">
    <property type="entry name" value="ANF_lig-bd_rcpt"/>
</dbReference>
<feature type="binding site" evidence="15">
    <location>
        <position position="699"/>
    </location>
    <ligand>
        <name>L-glutamate</name>
        <dbReference type="ChEBI" id="CHEBI:29985"/>
    </ligand>
</feature>
<dbReference type="CDD" id="cd13714">
    <property type="entry name" value="PBP2_iGluR_Kainate"/>
    <property type="match status" value="1"/>
</dbReference>
<protein>
    <submittedName>
        <fullName evidence="22">Uncharacterized protein</fullName>
    </submittedName>
</protein>
<comment type="similarity">
    <text evidence="1">Belongs to the glutamate-gated ion channel (TC 1.A.10.1) family.</text>
</comment>
<evidence type="ECO:0000259" key="21">
    <source>
        <dbReference type="SMART" id="SM00918"/>
    </source>
</evidence>
<evidence type="ECO:0000256" key="18">
    <source>
        <dbReference type="SAM" id="MobiDB-lite"/>
    </source>
</evidence>
<feature type="domain" description="Ionotropic glutamate receptor L-glutamate and glycine-binding" evidence="21">
    <location>
        <begin position="451"/>
        <end position="516"/>
    </location>
</feature>
<feature type="disulfide bond" evidence="17">
    <location>
        <begin position="759"/>
        <end position="817"/>
    </location>
</feature>
<feature type="binding site" evidence="15">
    <location>
        <position position="532"/>
    </location>
    <ligand>
        <name>L-glutamate</name>
        <dbReference type="ChEBI" id="CHEBI:29985"/>
    </ligand>
</feature>
<name>A0A7R8V4Y7_HERIL</name>
<evidence type="ECO:0000256" key="19">
    <source>
        <dbReference type="SAM" id="Phobius"/>
    </source>
</evidence>
<dbReference type="InterPro" id="IPR015683">
    <property type="entry name" value="Ionotropic_Glu_rcpt"/>
</dbReference>
<keyword evidence="23" id="KW-1185">Reference proteome</keyword>
<dbReference type="InParanoid" id="A0A7R8V4Y7"/>
<evidence type="ECO:0000256" key="15">
    <source>
        <dbReference type="PIRSR" id="PIRSR601508-1"/>
    </source>
</evidence>
<evidence type="ECO:0000256" key="4">
    <source>
        <dbReference type="ARBA" id="ARBA00022692"/>
    </source>
</evidence>
<evidence type="ECO:0000256" key="12">
    <source>
        <dbReference type="ARBA" id="ARBA00023286"/>
    </source>
</evidence>
<proteinExistence type="inferred from homology"/>
<keyword evidence="5 19" id="KW-1133">Transmembrane helix</keyword>
<evidence type="ECO:0000313" key="22">
    <source>
        <dbReference type="EMBL" id="CAD7092220.1"/>
    </source>
</evidence>
<evidence type="ECO:0000256" key="17">
    <source>
        <dbReference type="PIRSR" id="PIRSR601508-3"/>
    </source>
</evidence>
<evidence type="ECO:0000256" key="16">
    <source>
        <dbReference type="PIRSR" id="PIRSR601508-2"/>
    </source>
</evidence>
<feature type="binding site" evidence="15">
    <location>
        <position position="700"/>
    </location>
    <ligand>
        <name>L-glutamate</name>
        <dbReference type="ChEBI" id="CHEBI:29985"/>
    </ligand>
</feature>
<evidence type="ECO:0000256" key="3">
    <source>
        <dbReference type="ARBA" id="ARBA00022475"/>
    </source>
</evidence>
<evidence type="ECO:0000256" key="11">
    <source>
        <dbReference type="ARBA" id="ARBA00023257"/>
    </source>
</evidence>
<dbReference type="InterPro" id="IPR001320">
    <property type="entry name" value="Iontro_rcpt_C"/>
</dbReference>
<feature type="binding site" evidence="15">
    <location>
        <position position="527"/>
    </location>
    <ligand>
        <name>L-glutamate</name>
        <dbReference type="ChEBI" id="CHEBI:29985"/>
    </ligand>
</feature>
<keyword evidence="12" id="KW-1071">Ligand-gated ion channel</keyword>
<evidence type="ECO:0000256" key="14">
    <source>
        <dbReference type="ARBA" id="ARBA00034104"/>
    </source>
</evidence>
<dbReference type="InterPro" id="IPR019594">
    <property type="entry name" value="Glu/Gly-bd"/>
</dbReference>
<feature type="compositionally biased region" description="Basic and acidic residues" evidence="18">
    <location>
        <begin position="916"/>
        <end position="932"/>
    </location>
</feature>
<evidence type="ECO:0000313" key="23">
    <source>
        <dbReference type="Proteomes" id="UP000594454"/>
    </source>
</evidence>
<gene>
    <name evidence="22" type="ORF">HERILL_LOCUS14597</name>
</gene>
<dbReference type="Gene3D" id="3.40.50.2300">
    <property type="match status" value="2"/>
</dbReference>
<keyword evidence="10" id="KW-0325">Glycoprotein</keyword>
<feature type="domain" description="Ionotropic glutamate receptor C-terminal" evidence="20">
    <location>
        <begin position="441"/>
        <end position="810"/>
    </location>
</feature>
<dbReference type="FunFam" id="1.10.287.70:FF:000010">
    <property type="entry name" value="Putative glutamate receptor ionotropic kainate 1"/>
    <property type="match status" value="1"/>
</dbReference>
<evidence type="ECO:0000256" key="6">
    <source>
        <dbReference type="ARBA" id="ARBA00023018"/>
    </source>
</evidence>
<sequence>MVKYKNWLFAIFVISFGAVKCFDINIGLLYESNNAQIEKVFHKAIELANTALMEEAHPLVGRTAEISFGNSYDSSRKLCKMLRGGVAAIFGPGTTASSTHAMSICDAKEVPYIDTRWDAETKLPTINIHPHPANIILAIRDLVNSYEWKGFTILYESGPYLPALDELLQMYGKNSHTITVRRYDLHLQGNYRNILRKIKRGHDRKIVIIGSIETLPDLLQQIQQVGLMNERFQYIIANLDLHTIDLEPYQYSESNITGIRLFDPNDFRVKLLSEHLSQAEEEGEETPPEEPEVGVEVEEALGEGAEEEKPNEENNHGGKTDITIQMALIYDGVHLLAETLRHVGSLELFEPINLNCHDSSTWETGFTLVNFMKSTTFQGITGEIKFDHQGLRTDFVMDIIELTAAGIVKTGQWSSDVGLHIERQPQKFVLENGGRKFANKTFRVITAITPPYGMLKETSQKLTGNDQYEGFGIELIHELSLMLGFNYTFLIQEDKVYGSYNKETKQWSGMIKEIIEGRADLAITDLTMTSDREMGVDFTMPFMNLGISILYRKPIKEPPELFSFMSPFSKEVWLYLGGAYLSVSLSLFILGRLSPAEWDNPYPCIEEPTVLENQFSFSNALWFTIGALLQQGSEIAPKAPSTRTVASIWWFFTLIMVSSYTANLAAFLTVESLSSPINSAEDLANGAGGVKYGAKKDGSTYNFFKDAKYETYQRMHEYMENHPELLPSSNDEGVAKAENENYAFLMESTSIEYTIERKCNLTQVGGLLDEKGYGIAMIKNSPYRNELSQAILNLQEQGKLSKMKTKWWKEKRGGGACSQKAQSDSAAELGMANLGGVYFVLIVGSVLASVYGVIEWIYIIFRRSRAYSVPFKEELMDELKFVLKCSGNTKEVKHRKSSSTGSRNSSMTLESMELDNSEKTNLHKGKETKNDA</sequence>
<feature type="region of interest" description="Disordered" evidence="18">
    <location>
        <begin position="892"/>
        <end position="932"/>
    </location>
</feature>
<dbReference type="SUPFAM" id="SSF53850">
    <property type="entry name" value="Periplasmic binding protein-like II"/>
    <property type="match status" value="1"/>
</dbReference>
<dbReference type="OrthoDB" id="5984008at2759"/>
<keyword evidence="17" id="KW-1015">Disulfide bond</keyword>
<evidence type="ECO:0000256" key="7">
    <source>
        <dbReference type="ARBA" id="ARBA00023065"/>
    </source>
</evidence>
<feature type="site" description="Interaction with the cone snail toxin Con-ikot-ikot" evidence="16">
    <location>
        <position position="705"/>
    </location>
</feature>
<dbReference type="EMBL" id="LR899014">
    <property type="protein sequence ID" value="CAD7092220.1"/>
    <property type="molecule type" value="Genomic_DNA"/>
</dbReference>
<evidence type="ECO:0000259" key="20">
    <source>
        <dbReference type="SMART" id="SM00079"/>
    </source>
</evidence>
<feature type="transmembrane region" description="Helical" evidence="19">
    <location>
        <begin position="648"/>
        <end position="670"/>
    </location>
</feature>
<evidence type="ECO:0000256" key="10">
    <source>
        <dbReference type="ARBA" id="ARBA00023180"/>
    </source>
</evidence>
<dbReference type="SMART" id="SM00918">
    <property type="entry name" value="Lig_chan-Glu_bd"/>
    <property type="match status" value="1"/>
</dbReference>
<comment type="subcellular location">
    <subcellularLocation>
        <location evidence="14">Postsynaptic cell membrane</location>
        <topology evidence="14">Multi-pass membrane protein</topology>
    </subcellularLocation>
</comment>
<keyword evidence="6" id="KW-0770">Synapse</keyword>
<evidence type="ECO:0000256" key="9">
    <source>
        <dbReference type="ARBA" id="ARBA00023170"/>
    </source>
</evidence>